<dbReference type="SUPFAM" id="SSF158745">
    <property type="entry name" value="LanC-like"/>
    <property type="match status" value="1"/>
</dbReference>
<dbReference type="OrthoDB" id="9148343at2"/>
<feature type="binding site" evidence="1">
    <location>
        <position position="994"/>
    </location>
    <ligand>
        <name>Zn(2+)</name>
        <dbReference type="ChEBI" id="CHEBI:29105"/>
    </ligand>
</feature>
<dbReference type="Proteomes" id="UP000232003">
    <property type="component" value="Chromosome"/>
</dbReference>
<dbReference type="RefSeq" id="WP_100902212.1">
    <property type="nucleotide sequence ID" value="NZ_CAWNNC010000001.1"/>
</dbReference>
<dbReference type="Pfam" id="PF05147">
    <property type="entry name" value="LANC_like"/>
    <property type="match status" value="1"/>
</dbReference>
<evidence type="ECO:0000259" key="3">
    <source>
        <dbReference type="Pfam" id="PF13575"/>
    </source>
</evidence>
<evidence type="ECO:0000313" key="5">
    <source>
        <dbReference type="Proteomes" id="UP000232003"/>
    </source>
</evidence>
<dbReference type="PRINTS" id="PR01950">
    <property type="entry name" value="LANCSUPER"/>
</dbReference>
<feature type="domain" description="Lantibiotic biosynthesis protein dehydration" evidence="3">
    <location>
        <begin position="223"/>
        <end position="600"/>
    </location>
</feature>
<dbReference type="InterPro" id="IPR017146">
    <property type="entry name" value="Lanti_2_LanM"/>
</dbReference>
<dbReference type="EMBL" id="CP024785">
    <property type="protein sequence ID" value="AUB42028.1"/>
    <property type="molecule type" value="Genomic_DNA"/>
</dbReference>
<gene>
    <name evidence="4" type="ORF">COO91_08127</name>
</gene>
<name>A0A2K8T2T7_9NOSO</name>
<dbReference type="GO" id="GO:0005975">
    <property type="term" value="P:carbohydrate metabolic process"/>
    <property type="evidence" value="ECO:0007669"/>
    <property type="project" value="InterPro"/>
</dbReference>
<evidence type="ECO:0000313" key="4">
    <source>
        <dbReference type="EMBL" id="AUB42028.1"/>
    </source>
</evidence>
<sequence length="1093" mass="121723">MNQAYFQATDWYHGITLTERIASLKTVQSRIDNVEINADLAQRRMQRWKSQKPFTTDSNFAQRLAIDSITEEEFFYLLGEPIEAVKNRFTNFPNWLKEFAEAFANCNSREIPIPEKLQGKEVTRFLDSIGSLISQGLAQLHAGIETLIQTHSNLPFDPNTIEAVLFVKLPSQLLSMLSRTMVLELNVARLQGLLQGDTPEERFQSFLQRLRQHEIVIPLLQEYPVLARQLVISINRWLNFSLEFIQHLCTDWSDICTTFSPDTNPGLLVQIDGNIGDTHRGGRAVLIAKFSSGFQIVYKPKSLAVDLHFQQLIEWLNQRGNHPPFRTLKILNQGTYGWVEFVIAHGCTSSEEVQRFYERQGGYLALLYAIEATDFHKENLIAAGEHPVLVDLESLFHPQLSDVDIKTSNQLASKIIGYSVLRVGLLPQRFWVNDESEGIEISGLGGKEGQMTLNPVPYLEAIGTDEMRVARERMPMAGSQNRPTLNEAEVNVLDYAEAIATGFTNIYQLLLQYRDELLSANSPLACFAEDEVRFILRPTFIYALLLRESYHPNLLRNALERDRFFDRLWLNIEQQPYLTKVIAAERDDLWQGDIPMFTTRPNSCAIWSSSNQQIADFSGESGMALVQRRLQQLSDTDLKQQLWFIHASLTTLAMTEDGVKFSSYRVTEPQNNASREQLLAAAKTVGDHLEALALHGEKDISWIGLTVINEKHWSLAPLGIDLYDGLPGVILFLAYLGTVTADNRYTALAKSALTTMQDQLEIAKSLIKAIGGFHGLGGVIYTLTHLGILWNEPALLVEAETLVELLPNLIAQDEYLDIIGGAAGCINSLVSLCRCRPSQSTLTAAIECGDRIISHTKTMEQGVGWLRPGGGELPLAGFSHGVAGIASALLELSALTGDSRFRTTALAAIEYERSLFCPEVGNWPDLRDFSRSILTNKDDNQPICMTAWCHGAPGIGLGRLRSLPHLDDAKVRSEIDTAIKTTLADGFGSNHSLCHGDLGNLELLLQASLTLDNPQLHYQVNRFASIILESINQHGWLCGVPLGVETPGLMTGLAGIGYGLLRLAEPTRVPSVLVLESPLNISVVKATPLMRQS</sequence>
<evidence type="ECO:0000256" key="1">
    <source>
        <dbReference type="PIRSR" id="PIRSR607822-1"/>
    </source>
</evidence>
<dbReference type="InterPro" id="IPR025410">
    <property type="entry name" value="Lant_dehyd"/>
</dbReference>
<feature type="coiled-coil region" evidence="2">
    <location>
        <begin position="24"/>
        <end position="51"/>
    </location>
</feature>
<dbReference type="AlphaFoldDB" id="A0A2K8T2T7"/>
<reference evidence="4 5" key="1">
    <citation type="submission" date="2017-11" db="EMBL/GenBank/DDBJ databases">
        <title>Complete genome of a free-living desiccation-tolerant cyanobacterium and its photosynthetic adaptation to extreme terrestrial habitat.</title>
        <authorList>
            <person name="Shang J."/>
        </authorList>
    </citation>
    <scope>NUCLEOTIDE SEQUENCE [LARGE SCALE GENOMIC DNA]</scope>
    <source>
        <strain evidence="4 5">CCNUN1</strain>
    </source>
</reference>
<dbReference type="GO" id="GO:0046872">
    <property type="term" value="F:metal ion binding"/>
    <property type="evidence" value="ECO:0007669"/>
    <property type="project" value="UniProtKB-KW"/>
</dbReference>
<dbReference type="CDD" id="cd04792">
    <property type="entry name" value="LanM-like"/>
    <property type="match status" value="1"/>
</dbReference>
<dbReference type="NCBIfam" id="TIGR03897">
    <property type="entry name" value="lanti_2_LanM"/>
    <property type="match status" value="1"/>
</dbReference>
<dbReference type="InterPro" id="IPR007822">
    <property type="entry name" value="LANC-like"/>
</dbReference>
<dbReference type="Pfam" id="PF13575">
    <property type="entry name" value="DUF4135"/>
    <property type="match status" value="1"/>
</dbReference>
<feature type="binding site" evidence="1">
    <location>
        <position position="995"/>
    </location>
    <ligand>
        <name>Zn(2+)</name>
        <dbReference type="ChEBI" id="CHEBI:29105"/>
    </ligand>
</feature>
<dbReference type="Gene3D" id="1.50.10.10">
    <property type="match status" value="1"/>
</dbReference>
<accession>A0A2K8T2T7</accession>
<organism evidence="4 5">
    <name type="scientific">Nostoc flagelliforme CCNUN1</name>
    <dbReference type="NCBI Taxonomy" id="2038116"/>
    <lineage>
        <taxon>Bacteria</taxon>
        <taxon>Bacillati</taxon>
        <taxon>Cyanobacteriota</taxon>
        <taxon>Cyanophyceae</taxon>
        <taxon>Nostocales</taxon>
        <taxon>Nostocaceae</taxon>
        <taxon>Nostoc</taxon>
    </lineage>
</organism>
<dbReference type="SMART" id="SM01260">
    <property type="entry name" value="LANC_like"/>
    <property type="match status" value="1"/>
</dbReference>
<keyword evidence="5" id="KW-1185">Reference proteome</keyword>
<protein>
    <submittedName>
        <fullName evidence="4">Lantibiotic modifying enzyme</fullName>
    </submittedName>
</protein>
<proteinExistence type="predicted"/>
<evidence type="ECO:0000256" key="2">
    <source>
        <dbReference type="SAM" id="Coils"/>
    </source>
</evidence>
<keyword evidence="1" id="KW-0479">Metal-binding</keyword>
<feature type="binding site" evidence="1">
    <location>
        <position position="949"/>
    </location>
    <ligand>
        <name>Zn(2+)</name>
        <dbReference type="ChEBI" id="CHEBI:29105"/>
    </ligand>
</feature>
<dbReference type="PIRSF" id="PIRSF037228">
    <property type="entry name" value="Lant_mod_RumM"/>
    <property type="match status" value="1"/>
</dbReference>
<dbReference type="GO" id="GO:0031179">
    <property type="term" value="P:peptide modification"/>
    <property type="evidence" value="ECO:0007669"/>
    <property type="project" value="InterPro"/>
</dbReference>
<dbReference type="InterPro" id="IPR012341">
    <property type="entry name" value="6hp_glycosidase-like_sf"/>
</dbReference>
<dbReference type="KEGG" id="nfl:COO91_08127"/>
<keyword evidence="2" id="KW-0175">Coiled coil</keyword>
<keyword evidence="1" id="KW-0862">Zinc</keyword>